<dbReference type="Proteomes" id="UP000266492">
    <property type="component" value="Unassembled WGS sequence"/>
</dbReference>
<reference evidence="7 8" key="1">
    <citation type="submission" date="2018-08" db="EMBL/GenBank/DDBJ databases">
        <title>A genome reference for cultivated species of the human gut microbiota.</title>
        <authorList>
            <person name="Zou Y."/>
            <person name="Xue W."/>
            <person name="Luo G."/>
        </authorList>
    </citation>
    <scope>NUCLEOTIDE SEQUENCE [LARGE SCALE GENOMIC DNA]</scope>
    <source>
        <strain evidence="7 8">AF20-9LB</strain>
    </source>
</reference>
<accession>A0A395W3L0</accession>
<evidence type="ECO:0000256" key="3">
    <source>
        <dbReference type="PROSITE-ProRule" id="PRU00339"/>
    </source>
</evidence>
<gene>
    <name evidence="7" type="ORF">DWX70_04830</name>
    <name evidence="5" type="ORF">F3F51_07385</name>
    <name evidence="6" type="ORF">PO240_09640</name>
</gene>
<feature type="repeat" description="TPR" evidence="3">
    <location>
        <begin position="89"/>
        <end position="122"/>
    </location>
</feature>
<reference evidence="5 9" key="2">
    <citation type="journal article" date="2019" name="Nat. Med.">
        <title>A library of human gut bacterial isolates paired with longitudinal multiomics data enables mechanistic microbiome research.</title>
        <authorList>
            <person name="Poyet M."/>
            <person name="Groussin M."/>
            <person name="Gibbons S.M."/>
            <person name="Avila-Pacheco J."/>
            <person name="Jiang X."/>
            <person name="Kearney S.M."/>
            <person name="Perrotta A.R."/>
            <person name="Berdy B."/>
            <person name="Zhao S."/>
            <person name="Lieberman T.D."/>
            <person name="Swanson P.K."/>
            <person name="Smith M."/>
            <person name="Roesemann S."/>
            <person name="Alexander J.E."/>
            <person name="Rich S.A."/>
            <person name="Livny J."/>
            <person name="Vlamakis H."/>
            <person name="Clish C."/>
            <person name="Bullock K."/>
            <person name="Deik A."/>
            <person name="Scott J."/>
            <person name="Pierce K.A."/>
            <person name="Xavier R.J."/>
            <person name="Alm E.J."/>
        </authorList>
    </citation>
    <scope>NUCLEOTIDE SEQUENCE [LARGE SCALE GENOMIC DNA]</scope>
    <source>
        <strain evidence="5 9">BIOML-A183</strain>
    </source>
</reference>
<dbReference type="SMART" id="SM00028">
    <property type="entry name" value="TPR"/>
    <property type="match status" value="5"/>
</dbReference>
<proteinExistence type="predicted"/>
<name>A0A395W3L0_BACOV</name>
<evidence type="ECO:0000313" key="6">
    <source>
        <dbReference type="EMBL" id="MDC2408132.1"/>
    </source>
</evidence>
<feature type="signal peptide" evidence="4">
    <location>
        <begin position="1"/>
        <end position="22"/>
    </location>
</feature>
<dbReference type="PANTHER" id="PTHR44858">
    <property type="entry name" value="TETRATRICOPEPTIDE REPEAT PROTEIN 6"/>
    <property type="match status" value="1"/>
</dbReference>
<feature type="chain" id="PRO_5042705287" evidence="4">
    <location>
        <begin position="23"/>
        <end position="231"/>
    </location>
</feature>
<dbReference type="PROSITE" id="PS51257">
    <property type="entry name" value="PROKAR_LIPOPROTEIN"/>
    <property type="match status" value="1"/>
</dbReference>
<dbReference type="SUPFAM" id="SSF48452">
    <property type="entry name" value="TPR-like"/>
    <property type="match status" value="2"/>
</dbReference>
<dbReference type="PROSITE" id="PS50005">
    <property type="entry name" value="TPR"/>
    <property type="match status" value="1"/>
</dbReference>
<evidence type="ECO:0000256" key="4">
    <source>
        <dbReference type="SAM" id="SignalP"/>
    </source>
</evidence>
<dbReference type="Proteomes" id="UP001214017">
    <property type="component" value="Unassembled WGS sequence"/>
</dbReference>
<comment type="caution">
    <text evidence="7">The sequence shown here is derived from an EMBL/GenBank/DDBJ whole genome shotgun (WGS) entry which is preliminary data.</text>
</comment>
<dbReference type="GeneID" id="29453821"/>
<protein>
    <submittedName>
        <fullName evidence="7">Tetratricopeptide repeat protein</fullName>
    </submittedName>
</protein>
<reference evidence="6" key="3">
    <citation type="submission" date="2022-10" db="EMBL/GenBank/DDBJ databases">
        <title>Human gut microbiome strain richness.</title>
        <authorList>
            <person name="Chen-Liaw A."/>
        </authorList>
    </citation>
    <scope>NUCLEOTIDE SEQUENCE</scope>
    <source>
        <strain evidence="6">F7_m1001271B151109d0_201107</strain>
    </source>
</reference>
<dbReference type="AlphaFoldDB" id="A0A395W3L0"/>
<keyword evidence="4" id="KW-0732">Signal</keyword>
<dbReference type="RefSeq" id="WP_004299352.1">
    <property type="nucleotide sequence ID" value="NZ_BAABYJ010000001.1"/>
</dbReference>
<evidence type="ECO:0000313" key="7">
    <source>
        <dbReference type="EMBL" id="RGS86348.1"/>
    </source>
</evidence>
<dbReference type="PANTHER" id="PTHR44858:SF1">
    <property type="entry name" value="UDP-N-ACETYLGLUCOSAMINE--PEPTIDE N-ACETYLGLUCOSAMINYLTRANSFERASE SPINDLY-RELATED"/>
    <property type="match status" value="1"/>
</dbReference>
<dbReference type="InterPro" id="IPR050498">
    <property type="entry name" value="Ycf3"/>
</dbReference>
<dbReference type="InterPro" id="IPR019734">
    <property type="entry name" value="TPR_rpt"/>
</dbReference>
<sequence>MKRHKCIFIVIALLFLSCSRTNKLFDEAVSLDNQKKYHEAIVVWNKLIQNDPTYLPAYINRGADKFALKQYSEAIKDYCYVIRQDSTYIMAWLNRGNANLELNNYQSAIDDFNAAERIKQEVYGCAQVIFYDKIDPKDVALEEICLQRGIAYWYVDSINKAYSDLNYCIDQKYEVVCSYFWRAYVYWKAGKEKEAYNDFMTVILQGRADDDYVIQAQQNLKLLDKHSILLK</sequence>
<evidence type="ECO:0000313" key="9">
    <source>
        <dbReference type="Proteomes" id="UP000460135"/>
    </source>
</evidence>
<evidence type="ECO:0000313" key="8">
    <source>
        <dbReference type="Proteomes" id="UP000266492"/>
    </source>
</evidence>
<dbReference type="EMBL" id="QRVZ01000003">
    <property type="protein sequence ID" value="RGS86348.1"/>
    <property type="molecule type" value="Genomic_DNA"/>
</dbReference>
<evidence type="ECO:0000256" key="2">
    <source>
        <dbReference type="ARBA" id="ARBA00022803"/>
    </source>
</evidence>
<keyword evidence="2 3" id="KW-0802">TPR repeat</keyword>
<keyword evidence="1" id="KW-0677">Repeat</keyword>
<evidence type="ECO:0000313" key="5">
    <source>
        <dbReference type="EMBL" id="KAA3806316.1"/>
    </source>
</evidence>
<dbReference type="Gene3D" id="1.25.40.10">
    <property type="entry name" value="Tetratricopeptide repeat domain"/>
    <property type="match status" value="2"/>
</dbReference>
<dbReference type="EMBL" id="JAQNWR010000005">
    <property type="protein sequence ID" value="MDC2408132.1"/>
    <property type="molecule type" value="Genomic_DNA"/>
</dbReference>
<dbReference type="EMBL" id="VWLX01000005">
    <property type="protein sequence ID" value="KAA3806316.1"/>
    <property type="molecule type" value="Genomic_DNA"/>
</dbReference>
<dbReference type="Pfam" id="PF13174">
    <property type="entry name" value="TPR_6"/>
    <property type="match status" value="1"/>
</dbReference>
<dbReference type="KEGG" id="boa:Bovatus_02210"/>
<dbReference type="Pfam" id="PF13181">
    <property type="entry name" value="TPR_8"/>
    <property type="match status" value="1"/>
</dbReference>
<organism evidence="7 8">
    <name type="scientific">Bacteroides ovatus</name>
    <dbReference type="NCBI Taxonomy" id="28116"/>
    <lineage>
        <taxon>Bacteria</taxon>
        <taxon>Pseudomonadati</taxon>
        <taxon>Bacteroidota</taxon>
        <taxon>Bacteroidia</taxon>
        <taxon>Bacteroidales</taxon>
        <taxon>Bacteroidaceae</taxon>
        <taxon>Bacteroides</taxon>
    </lineage>
</organism>
<dbReference type="InterPro" id="IPR011990">
    <property type="entry name" value="TPR-like_helical_dom_sf"/>
</dbReference>
<dbReference type="Proteomes" id="UP000460135">
    <property type="component" value="Unassembled WGS sequence"/>
</dbReference>
<evidence type="ECO:0000256" key="1">
    <source>
        <dbReference type="ARBA" id="ARBA00022737"/>
    </source>
</evidence>